<dbReference type="PANTHER" id="PTHR45860">
    <property type="entry name" value="TRANSLATION INITIATION FACTOR EIF-2B SUBUNIT ALPHA"/>
    <property type="match status" value="1"/>
</dbReference>
<dbReference type="InterPro" id="IPR042529">
    <property type="entry name" value="IF_2B-like_C"/>
</dbReference>
<dbReference type="PANTHER" id="PTHR45860:SF1">
    <property type="entry name" value="TRANSLATION INITIATION FACTOR EIF-2B SUBUNIT ALPHA"/>
    <property type="match status" value="1"/>
</dbReference>
<keyword evidence="3" id="KW-0963">Cytoplasm</keyword>
<feature type="compositionally biased region" description="Low complexity" evidence="10">
    <location>
        <begin position="39"/>
        <end position="52"/>
    </location>
</feature>
<gene>
    <name evidence="11" type="ORF">B0T22DRAFT_130065</name>
</gene>
<keyword evidence="4" id="KW-0396">Initiation factor</keyword>
<evidence type="ECO:0000256" key="6">
    <source>
        <dbReference type="ARBA" id="ARBA00044208"/>
    </source>
</evidence>
<dbReference type="EMBL" id="JAULSO010000002">
    <property type="protein sequence ID" value="KAK3687492.1"/>
    <property type="molecule type" value="Genomic_DNA"/>
</dbReference>
<reference evidence="11" key="2">
    <citation type="submission" date="2023-06" db="EMBL/GenBank/DDBJ databases">
        <authorList>
            <consortium name="Lawrence Berkeley National Laboratory"/>
            <person name="Haridas S."/>
            <person name="Hensen N."/>
            <person name="Bonometti L."/>
            <person name="Westerberg I."/>
            <person name="Brannstrom I.O."/>
            <person name="Guillou S."/>
            <person name="Cros-Aarteil S."/>
            <person name="Calhoun S."/>
            <person name="Kuo A."/>
            <person name="Mondo S."/>
            <person name="Pangilinan J."/>
            <person name="Riley R."/>
            <person name="Labutti K."/>
            <person name="Andreopoulos B."/>
            <person name="Lipzen A."/>
            <person name="Chen C."/>
            <person name="Yanf M."/>
            <person name="Daum C."/>
            <person name="Ng V."/>
            <person name="Clum A."/>
            <person name="Steindorff A."/>
            <person name="Ohm R."/>
            <person name="Martin F."/>
            <person name="Silar P."/>
            <person name="Natvig D."/>
            <person name="Lalanne C."/>
            <person name="Gautier V."/>
            <person name="Ament-Velasquez S.L."/>
            <person name="Kruys A."/>
            <person name="Hutchinson M.I."/>
            <person name="Powell A.J."/>
            <person name="Barry K."/>
            <person name="Miller A.N."/>
            <person name="Grigoriev I.V."/>
            <person name="Debuchy R."/>
            <person name="Gladieux P."/>
            <person name="Thoren M.H."/>
            <person name="Johannesson H."/>
        </authorList>
    </citation>
    <scope>NUCLEOTIDE SEQUENCE</scope>
    <source>
        <strain evidence="11">CBS 314.62</strain>
    </source>
</reference>
<feature type="region of interest" description="Disordered" evidence="10">
    <location>
        <begin position="20"/>
        <end position="68"/>
    </location>
</feature>
<dbReference type="Gene3D" id="1.20.120.1070">
    <property type="entry name" value="Translation initiation factor eIF-2B, N-terminal domain"/>
    <property type="match status" value="1"/>
</dbReference>
<comment type="subunit">
    <text evidence="8">Component of the translation initiation factor 2B (eIF2B) complex which is a heterodecamer of two sets of five different subunits: alpha, beta, gamma, delta and epsilon. Subunits alpha, beta and delta comprise a regulatory subcomplex and subunits epsilon and gamma comprise a catalytic subcomplex. Within the complex, the hexameric regulatory complex resides at the center, with the two heterodimeric catalytic subcomplexes bound on opposite sides.</text>
</comment>
<comment type="subcellular location">
    <subcellularLocation>
        <location evidence="1">Cytoplasm</location>
        <location evidence="1">Cytosol</location>
    </subcellularLocation>
</comment>
<dbReference type="Pfam" id="PF01008">
    <property type="entry name" value="IF-2B"/>
    <property type="match status" value="1"/>
</dbReference>
<organism evidence="11 12">
    <name type="scientific">Podospora appendiculata</name>
    <dbReference type="NCBI Taxonomy" id="314037"/>
    <lineage>
        <taxon>Eukaryota</taxon>
        <taxon>Fungi</taxon>
        <taxon>Dikarya</taxon>
        <taxon>Ascomycota</taxon>
        <taxon>Pezizomycotina</taxon>
        <taxon>Sordariomycetes</taxon>
        <taxon>Sordariomycetidae</taxon>
        <taxon>Sordariales</taxon>
        <taxon>Podosporaceae</taxon>
        <taxon>Podospora</taxon>
    </lineage>
</organism>
<dbReference type="AlphaFoldDB" id="A0AAE0X7I8"/>
<evidence type="ECO:0000313" key="11">
    <source>
        <dbReference type="EMBL" id="KAK3687492.1"/>
    </source>
</evidence>
<evidence type="ECO:0000256" key="9">
    <source>
        <dbReference type="RuleBase" id="RU003814"/>
    </source>
</evidence>
<dbReference type="InterPro" id="IPR037171">
    <property type="entry name" value="NagB/RpiA_transferase-like"/>
</dbReference>
<dbReference type="SUPFAM" id="SSF100950">
    <property type="entry name" value="NagB/RpiA/CoA transferase-like"/>
    <property type="match status" value="1"/>
</dbReference>
<dbReference type="GO" id="GO:0005829">
    <property type="term" value="C:cytosol"/>
    <property type="evidence" value="ECO:0007669"/>
    <property type="project" value="UniProtKB-SubCell"/>
</dbReference>
<reference evidence="11" key="1">
    <citation type="journal article" date="2023" name="Mol. Phylogenet. Evol.">
        <title>Genome-scale phylogeny and comparative genomics of the fungal order Sordariales.</title>
        <authorList>
            <person name="Hensen N."/>
            <person name="Bonometti L."/>
            <person name="Westerberg I."/>
            <person name="Brannstrom I.O."/>
            <person name="Guillou S."/>
            <person name="Cros-Aarteil S."/>
            <person name="Calhoun S."/>
            <person name="Haridas S."/>
            <person name="Kuo A."/>
            <person name="Mondo S."/>
            <person name="Pangilinan J."/>
            <person name="Riley R."/>
            <person name="LaButti K."/>
            <person name="Andreopoulos B."/>
            <person name="Lipzen A."/>
            <person name="Chen C."/>
            <person name="Yan M."/>
            <person name="Daum C."/>
            <person name="Ng V."/>
            <person name="Clum A."/>
            <person name="Steindorff A."/>
            <person name="Ohm R.A."/>
            <person name="Martin F."/>
            <person name="Silar P."/>
            <person name="Natvig D.O."/>
            <person name="Lalanne C."/>
            <person name="Gautier V."/>
            <person name="Ament-Velasquez S.L."/>
            <person name="Kruys A."/>
            <person name="Hutchinson M.I."/>
            <person name="Powell A.J."/>
            <person name="Barry K."/>
            <person name="Miller A.N."/>
            <person name="Grigoriev I.V."/>
            <person name="Debuchy R."/>
            <person name="Gladieux P."/>
            <person name="Hiltunen Thoren M."/>
            <person name="Johannesson H."/>
        </authorList>
    </citation>
    <scope>NUCLEOTIDE SEQUENCE</scope>
    <source>
        <strain evidence="11">CBS 314.62</strain>
    </source>
</reference>
<evidence type="ECO:0000313" key="12">
    <source>
        <dbReference type="Proteomes" id="UP001270362"/>
    </source>
</evidence>
<evidence type="ECO:0000256" key="3">
    <source>
        <dbReference type="ARBA" id="ARBA00022490"/>
    </source>
</evidence>
<evidence type="ECO:0000256" key="5">
    <source>
        <dbReference type="ARBA" id="ARBA00022917"/>
    </source>
</evidence>
<accession>A0AAE0X7I8</accession>
<name>A0AAE0X7I8_9PEZI</name>
<evidence type="ECO:0000256" key="4">
    <source>
        <dbReference type="ARBA" id="ARBA00022540"/>
    </source>
</evidence>
<dbReference type="InterPro" id="IPR000649">
    <property type="entry name" value="IF-2B-related"/>
</dbReference>
<evidence type="ECO:0000256" key="2">
    <source>
        <dbReference type="ARBA" id="ARBA00007251"/>
    </source>
</evidence>
<protein>
    <recommendedName>
        <fullName evidence="6">Translation initiation factor eIF2B subunit alpha</fullName>
    </recommendedName>
    <alternativeName>
        <fullName evidence="7">eIF2B GDP-GTP exchange factor subunit alpha</fullName>
    </alternativeName>
</protein>
<keyword evidence="12" id="KW-1185">Reference proteome</keyword>
<sequence length="398" mass="43253">MLWRSPLPHFIASVHFTSTGRMATDSPTSTAPKPPPSPSTTATATSTTASTPDQLPIRPPPQQTHHQDGPAAFDIVRAYHDLLATDPDITMPVAAIESLIELLRATPSTTAMETVEVVKKEKARLLASAPNPLPLLAGADLFEQYLLRSLRGQAASASDPILNFDETRAHLLHNSQLFAQRAKADRDKLALVGSKYVHNGKVVLAAGGSRVVTKILLRAAADPTKHFKVILIMDGSPRSAASVAALRHAGLEVETISPNKVAYVLKDQSQIDLVLVGTEAVLQNGGIVSRMGTFQLAHLTKHVKGALKRFFVAAETHKIVRKTALAHPQVLRLGINQKDISRFENVGRERGEISAAAHDMVAEQDEVDYTDPEFIDGFITEQGVKMTTQIWEMIDDYI</sequence>
<dbReference type="Proteomes" id="UP001270362">
    <property type="component" value="Unassembled WGS sequence"/>
</dbReference>
<dbReference type="GO" id="GO:0003743">
    <property type="term" value="F:translation initiation factor activity"/>
    <property type="evidence" value="ECO:0007669"/>
    <property type="project" value="UniProtKB-KW"/>
</dbReference>
<evidence type="ECO:0000256" key="10">
    <source>
        <dbReference type="SAM" id="MobiDB-lite"/>
    </source>
</evidence>
<dbReference type="InterPro" id="IPR042528">
    <property type="entry name" value="elF-2B_alpha_N"/>
</dbReference>
<comment type="caution">
    <text evidence="11">The sequence shown here is derived from an EMBL/GenBank/DDBJ whole genome shotgun (WGS) entry which is preliminary data.</text>
</comment>
<evidence type="ECO:0000256" key="1">
    <source>
        <dbReference type="ARBA" id="ARBA00004514"/>
    </source>
</evidence>
<evidence type="ECO:0000256" key="8">
    <source>
        <dbReference type="ARBA" id="ARBA00046432"/>
    </source>
</evidence>
<dbReference type="Gene3D" id="3.40.50.10470">
    <property type="entry name" value="Translation initiation factor eif-2b, domain 2"/>
    <property type="match status" value="1"/>
</dbReference>
<dbReference type="InterPro" id="IPR051501">
    <property type="entry name" value="eIF2B_alpha/beta/delta"/>
</dbReference>
<comment type="similarity">
    <text evidence="2 9">Belongs to the eIF-2B alpha/beta/delta subunits family.</text>
</comment>
<dbReference type="GO" id="GO:0005851">
    <property type="term" value="C:eukaryotic translation initiation factor 2B complex"/>
    <property type="evidence" value="ECO:0007669"/>
    <property type="project" value="TreeGrafter"/>
</dbReference>
<evidence type="ECO:0000256" key="7">
    <source>
        <dbReference type="ARBA" id="ARBA00044236"/>
    </source>
</evidence>
<dbReference type="GO" id="GO:0005085">
    <property type="term" value="F:guanyl-nucleotide exchange factor activity"/>
    <property type="evidence" value="ECO:0007669"/>
    <property type="project" value="TreeGrafter"/>
</dbReference>
<keyword evidence="5" id="KW-0648">Protein biosynthesis</keyword>
<proteinExistence type="inferred from homology"/>